<feature type="compositionally biased region" description="Basic and acidic residues" evidence="1">
    <location>
        <begin position="103"/>
        <end position="128"/>
    </location>
</feature>
<dbReference type="AlphaFoldDB" id="Q9U5S4"/>
<dbReference type="EMBL" id="AJ270200">
    <property type="protein sequence ID" value="CAB57227.1"/>
    <property type="molecule type" value="mRNA"/>
</dbReference>
<protein>
    <submittedName>
        <fullName evidence="2">Uncharacterized protein</fullName>
    </submittedName>
</protein>
<organism evidence="2">
    <name type="scientific">Entodinium caudatum</name>
    <name type="common">Ciliate</name>
    <dbReference type="NCBI Taxonomy" id="47911"/>
    <lineage>
        <taxon>Eukaryota</taxon>
        <taxon>Sar</taxon>
        <taxon>Alveolata</taxon>
        <taxon>Ciliophora</taxon>
        <taxon>Intramacronucleata</taxon>
        <taxon>Litostomatea</taxon>
        <taxon>Trichostomatia</taxon>
        <taxon>Entodiniomorphida</taxon>
        <taxon>Ophryoscolecidae</taxon>
        <taxon>Entodinium</taxon>
    </lineage>
</organism>
<feature type="region of interest" description="Disordered" evidence="1">
    <location>
        <begin position="101"/>
        <end position="128"/>
    </location>
</feature>
<evidence type="ECO:0000313" key="2">
    <source>
        <dbReference type="EMBL" id="CAB57227.1"/>
    </source>
</evidence>
<feature type="non-terminal residue" evidence="2">
    <location>
        <position position="1"/>
    </location>
</feature>
<reference evidence="2" key="1">
    <citation type="submission" date="1999-09" db="EMBL/GenBank/DDBJ databases">
        <title>Entodinium caudatum cDNA for protein of unknown function (clone L).</title>
        <authorList>
            <person name="Eschenlauer S.C."/>
            <person name="McEwan N.R."/>
            <person name="Wallace R.J."/>
            <person name="Newbold C.J."/>
        </authorList>
    </citation>
    <scope>NUCLEOTIDE SEQUENCE</scope>
</reference>
<sequence length="128" mass="15289">MSKNEIIFERSSQSKIKGFKDLNLFDDFIQTALDKYNYTSEIPKLDESAEKFHDYIINEESQIPDLIIYNKTFNKNDCYSGYYNFGFNKFPRKKFVLNAQKNSENKENKQIEEKNILEENKKEDNNDD</sequence>
<proteinExistence type="evidence at transcript level"/>
<evidence type="ECO:0000256" key="1">
    <source>
        <dbReference type="SAM" id="MobiDB-lite"/>
    </source>
</evidence>
<name>Q9U5S4_ENTCU</name>
<accession>Q9U5S4</accession>